<dbReference type="GO" id="GO:0004527">
    <property type="term" value="F:exonuclease activity"/>
    <property type="evidence" value="ECO:0007669"/>
    <property type="project" value="UniProtKB-KW"/>
</dbReference>
<keyword evidence="2" id="KW-0378">Hydrolase</keyword>
<dbReference type="Pfam" id="PF12705">
    <property type="entry name" value="PDDEXK_1"/>
    <property type="match status" value="1"/>
</dbReference>
<name>Q52PN1_9CAUD</name>
<dbReference type="Proteomes" id="UP000001305">
    <property type="component" value="Segment"/>
</dbReference>
<evidence type="ECO:0000259" key="1">
    <source>
        <dbReference type="Pfam" id="PF12705"/>
    </source>
</evidence>
<dbReference type="OrthoDB" id="4950at10239"/>
<sequence>MAIALSWSRLSDYNQCPLKFKMKYIDKSSIFKEDDSQSPHLVRGSNVHKKLEDYVVQKLSNGQLEVKITSLPEVESTKPFVDRFLNNYATVIPETQIAVNKNWERVEWFSRDAYYRAIFDLIALRPSDVAIIDYKTGKIRDYDGGPSGKGQLHLSGAIALNLWPDVPTVSTTYAYVDHKHTLPKTFSQDDRKALTEHFDAEHAKVNSDREFKPTVNEFCKYCPVTRKDCPYSRKL</sequence>
<keyword evidence="3" id="KW-1185">Reference proteome</keyword>
<evidence type="ECO:0000313" key="2">
    <source>
        <dbReference type="EMBL" id="AAX84881.1"/>
    </source>
</evidence>
<proteinExistence type="predicted"/>
<dbReference type="RefSeq" id="YP_239313.1">
    <property type="nucleotide sequence ID" value="NC_007024.1"/>
</dbReference>
<dbReference type="EMBL" id="AY986977">
    <property type="protein sequence ID" value="AAX84881.1"/>
    <property type="molecule type" value="Genomic_DNA"/>
</dbReference>
<feature type="domain" description="PD-(D/E)XK endonuclease-like" evidence="1">
    <location>
        <begin position="5"/>
        <end position="225"/>
    </location>
</feature>
<reference evidence="2 3" key="1">
    <citation type="submission" date="2005-03" db="EMBL/GenBank/DDBJ databases">
        <title>Sequencing of bacteriophage Xp15 from Xanthomonas campestris pv. pelargonii and identification of the lysis genes.</title>
        <authorList>
            <person name="Ramadugu C."/>
            <person name="Gabriel D.W."/>
        </authorList>
    </citation>
    <scope>NUCLEOTIDE SEQUENCE [LARGE SCALE GENOMIC DNA]</scope>
</reference>
<accession>Q52PN1</accession>
<dbReference type="InterPro" id="IPR038726">
    <property type="entry name" value="PDDEXK_AddAB-type"/>
</dbReference>
<organism evidence="2 3">
    <name type="scientific">Xanthomonas phage Xp15</name>
    <dbReference type="NCBI Taxonomy" id="322855"/>
    <lineage>
        <taxon>Viruses</taxon>
        <taxon>Duplodnaviria</taxon>
        <taxon>Heunggongvirae</taxon>
        <taxon>Uroviricota</taxon>
        <taxon>Caudoviricetes</taxon>
        <taxon>Alachuavirus</taxon>
        <taxon>Alachuavirus Xp15</taxon>
    </lineage>
</organism>
<dbReference type="Gene3D" id="3.90.320.10">
    <property type="match status" value="1"/>
</dbReference>
<keyword evidence="2" id="KW-0269">Exonuclease</keyword>
<evidence type="ECO:0000313" key="3">
    <source>
        <dbReference type="Proteomes" id="UP000001305"/>
    </source>
</evidence>
<protein>
    <submittedName>
        <fullName evidence="2">Putative exonuclease</fullName>
    </submittedName>
</protein>
<dbReference type="InterPro" id="IPR011604">
    <property type="entry name" value="PDDEXK-like_dom_sf"/>
</dbReference>
<dbReference type="GeneID" id="5076633"/>
<dbReference type="KEGG" id="vg:5076633"/>
<keyword evidence="2" id="KW-0540">Nuclease</keyword>